<evidence type="ECO:0000313" key="3">
    <source>
        <dbReference type="Proteomes" id="UP000614996"/>
    </source>
</evidence>
<feature type="region of interest" description="Disordered" evidence="1">
    <location>
        <begin position="74"/>
        <end position="107"/>
    </location>
</feature>
<keyword evidence="3" id="KW-1185">Reference proteome</keyword>
<protein>
    <submittedName>
        <fullName evidence="2">Uncharacterized protein</fullName>
    </submittedName>
</protein>
<dbReference type="EMBL" id="BOPO01000151">
    <property type="protein sequence ID" value="GIL32055.1"/>
    <property type="molecule type" value="Genomic_DNA"/>
</dbReference>
<dbReference type="Proteomes" id="UP000614996">
    <property type="component" value="Unassembled WGS sequence"/>
</dbReference>
<name>A0A8J4AK63_9ACTN</name>
<evidence type="ECO:0000313" key="2">
    <source>
        <dbReference type="EMBL" id="GIL32055.1"/>
    </source>
</evidence>
<sequence>MTAALPAAVRCVTDARTGLYVAQRETANALDVVARRDPDRADRGFDDARTLLAGALSAQAHAYQLLGQAGLLLDTDDRRPGPRLPWTVSGSWPRHRPGRHSDDERTW</sequence>
<comment type="caution">
    <text evidence="2">The sequence shown here is derived from an EMBL/GenBank/DDBJ whole genome shotgun (WGS) entry which is preliminary data.</text>
</comment>
<evidence type="ECO:0000256" key="1">
    <source>
        <dbReference type="SAM" id="MobiDB-lite"/>
    </source>
</evidence>
<reference evidence="3" key="1">
    <citation type="journal article" date="2021" name="Int. J. Syst. Evol. Microbiol.">
        <title>Actinocatenispora comari sp. nov., an endophytic actinomycete isolated from aerial parts of Comarum salesowianum.</title>
        <authorList>
            <person name="Oyunbileg N."/>
            <person name="Iizaka Y."/>
            <person name="Hamada M."/>
            <person name="Davaapurev B.O."/>
            <person name="Fukumoto A."/>
            <person name="Tsetseg B."/>
            <person name="Kato F."/>
            <person name="Tamura T."/>
            <person name="Batkhuu J."/>
            <person name="Anzai Y."/>
        </authorList>
    </citation>
    <scope>NUCLEOTIDE SEQUENCE [LARGE SCALE GENOMIC DNA]</scope>
    <source>
        <strain evidence="3">NUM-2625</strain>
    </source>
</reference>
<accession>A0A8J4AK63</accession>
<gene>
    <name evidence="2" type="ORF">NUM_73090</name>
</gene>
<organism evidence="2 3">
    <name type="scientific">Actinocatenispora comari</name>
    <dbReference type="NCBI Taxonomy" id="2807577"/>
    <lineage>
        <taxon>Bacteria</taxon>
        <taxon>Bacillati</taxon>
        <taxon>Actinomycetota</taxon>
        <taxon>Actinomycetes</taxon>
        <taxon>Micromonosporales</taxon>
        <taxon>Micromonosporaceae</taxon>
        <taxon>Actinocatenispora</taxon>
    </lineage>
</organism>
<proteinExistence type="predicted"/>
<dbReference type="AlphaFoldDB" id="A0A8J4AK63"/>